<keyword evidence="4" id="KW-0121">Carboxypeptidase</keyword>
<sequence>MKFLRSFPHILAIVALATTAWTSPSLGNEINSIPDDTQYLQEEPIDIYVPPPETGAPGTCAALIEPAINKIIGRYQNNWGILAETLEGGTTLYSHNPDKFFIPASNTKLFTTAAALQRLNPQGKIGSKSVQNWINVTNINSNNYYADTLLKHIGGASVAKSILAQIGVDPNSFRLADGSGLSRKNAATPRALVTTLRSMHYAPGNNVFYASLPVAGISGTLRNRMKNTTAQGTVYAKTGTLRGVRALSGYMNHPYFGQVIFSILANNPSVSGSALVSSIDQIVLQISRTKPCN</sequence>
<protein>
    <submittedName>
        <fullName evidence="4">Peptidase S13 D-Ala-D-Ala carboxypeptidase C</fullName>
    </submittedName>
</protein>
<feature type="chain" id="PRO_5002858625" evidence="3">
    <location>
        <begin position="28"/>
        <end position="293"/>
    </location>
</feature>
<dbReference type="Proteomes" id="UP000008204">
    <property type="component" value="Chromosome"/>
</dbReference>
<feature type="signal peptide" evidence="3">
    <location>
        <begin position="1"/>
        <end position="27"/>
    </location>
</feature>
<name>B7JZK6_RIPO1</name>
<dbReference type="AlphaFoldDB" id="B7JZK6"/>
<gene>
    <name evidence="4" type="ordered locus">PCC8801_0871</name>
</gene>
<dbReference type="Pfam" id="PF02113">
    <property type="entry name" value="Peptidase_S13"/>
    <property type="match status" value="1"/>
</dbReference>
<evidence type="ECO:0000313" key="5">
    <source>
        <dbReference type="Proteomes" id="UP000008204"/>
    </source>
</evidence>
<dbReference type="PRINTS" id="PR00922">
    <property type="entry name" value="DADACBPTASE3"/>
</dbReference>
<keyword evidence="2" id="KW-0378">Hydrolase</keyword>
<dbReference type="NCBIfam" id="TIGR00666">
    <property type="entry name" value="PBP4"/>
    <property type="match status" value="1"/>
</dbReference>
<evidence type="ECO:0000313" key="4">
    <source>
        <dbReference type="EMBL" id="ACK64949.1"/>
    </source>
</evidence>
<dbReference type="RefSeq" id="WP_012594224.1">
    <property type="nucleotide sequence ID" value="NC_011726.1"/>
</dbReference>
<evidence type="ECO:0000256" key="2">
    <source>
        <dbReference type="ARBA" id="ARBA00022801"/>
    </source>
</evidence>
<dbReference type="InterPro" id="IPR000667">
    <property type="entry name" value="Peptidase_S13"/>
</dbReference>
<comment type="similarity">
    <text evidence="1">Belongs to the peptidase S13 family.</text>
</comment>
<dbReference type="GO" id="GO:0000270">
    <property type="term" value="P:peptidoglycan metabolic process"/>
    <property type="evidence" value="ECO:0007669"/>
    <property type="project" value="TreeGrafter"/>
</dbReference>
<reference evidence="5" key="1">
    <citation type="journal article" date="2011" name="MBio">
        <title>Novel metabolic attributes of the genus Cyanothece, comprising a group of unicellular nitrogen-fixing Cyanobacteria.</title>
        <authorList>
            <person name="Bandyopadhyay A."/>
            <person name="Elvitigala T."/>
            <person name="Welsh E."/>
            <person name="Stockel J."/>
            <person name="Liberton M."/>
            <person name="Min H."/>
            <person name="Sherman L.A."/>
            <person name="Pakrasi H.B."/>
        </authorList>
    </citation>
    <scope>NUCLEOTIDE SEQUENCE [LARGE SCALE GENOMIC DNA]</scope>
    <source>
        <strain evidence="5">PCC 8801</strain>
    </source>
</reference>
<evidence type="ECO:0000256" key="1">
    <source>
        <dbReference type="ARBA" id="ARBA00006096"/>
    </source>
</evidence>
<dbReference type="KEGG" id="cyp:PCC8801_0871"/>
<dbReference type="OrthoDB" id="9802627at2"/>
<dbReference type="GO" id="GO:0006508">
    <property type="term" value="P:proteolysis"/>
    <property type="evidence" value="ECO:0007669"/>
    <property type="project" value="InterPro"/>
</dbReference>
<dbReference type="PANTHER" id="PTHR30023">
    <property type="entry name" value="D-ALANYL-D-ALANINE CARBOXYPEPTIDASE"/>
    <property type="match status" value="1"/>
</dbReference>
<dbReference type="GO" id="GO:0004185">
    <property type="term" value="F:serine-type carboxypeptidase activity"/>
    <property type="evidence" value="ECO:0007669"/>
    <property type="project" value="InterPro"/>
</dbReference>
<dbReference type="InterPro" id="IPR012338">
    <property type="entry name" value="Beta-lactam/transpept-like"/>
</dbReference>
<keyword evidence="5" id="KW-1185">Reference proteome</keyword>
<dbReference type="SUPFAM" id="SSF56601">
    <property type="entry name" value="beta-lactamase/transpeptidase-like"/>
    <property type="match status" value="1"/>
</dbReference>
<keyword evidence="4" id="KW-0645">Protease</keyword>
<keyword evidence="3" id="KW-0732">Signal</keyword>
<dbReference type="PANTHER" id="PTHR30023:SF0">
    <property type="entry name" value="PENICILLIN-SENSITIVE CARBOXYPEPTIDASE A"/>
    <property type="match status" value="1"/>
</dbReference>
<dbReference type="HOGENOM" id="CLU_074532_0_0_3"/>
<dbReference type="eggNOG" id="COG2027">
    <property type="taxonomic scope" value="Bacteria"/>
</dbReference>
<accession>B7JZK6</accession>
<proteinExistence type="inferred from homology"/>
<organism evidence="4 5">
    <name type="scientific">Rippkaea orientalis (strain PCC 8801 / RF-1)</name>
    <name type="common">Cyanothece sp. (strain PCC 8801)</name>
    <dbReference type="NCBI Taxonomy" id="41431"/>
    <lineage>
        <taxon>Bacteria</taxon>
        <taxon>Bacillati</taxon>
        <taxon>Cyanobacteriota</taxon>
        <taxon>Cyanophyceae</taxon>
        <taxon>Oscillatoriophycideae</taxon>
        <taxon>Chroococcales</taxon>
        <taxon>Aphanothecaceae</taxon>
        <taxon>Rippkaea</taxon>
        <taxon>Rippkaea orientalis</taxon>
    </lineage>
</organism>
<dbReference type="Gene3D" id="3.40.710.10">
    <property type="entry name" value="DD-peptidase/beta-lactamase superfamily"/>
    <property type="match status" value="1"/>
</dbReference>
<evidence type="ECO:0000256" key="3">
    <source>
        <dbReference type="SAM" id="SignalP"/>
    </source>
</evidence>
<dbReference type="EMBL" id="CP001287">
    <property type="protein sequence ID" value="ACK64949.1"/>
    <property type="molecule type" value="Genomic_DNA"/>
</dbReference>
<dbReference type="STRING" id="41431.PCC8801_0871"/>